<evidence type="ECO:0000313" key="3">
    <source>
        <dbReference type="Proteomes" id="UP001457282"/>
    </source>
</evidence>
<dbReference type="AlphaFoldDB" id="A0AAW1XFC6"/>
<feature type="transmembrane region" description="Helical" evidence="1">
    <location>
        <begin position="111"/>
        <end position="136"/>
    </location>
</feature>
<keyword evidence="1" id="KW-0472">Membrane</keyword>
<dbReference type="EMBL" id="JBEDUW010000004">
    <property type="protein sequence ID" value="KAK9934457.1"/>
    <property type="molecule type" value="Genomic_DNA"/>
</dbReference>
<feature type="transmembrane region" description="Helical" evidence="1">
    <location>
        <begin position="78"/>
        <end position="99"/>
    </location>
</feature>
<protein>
    <submittedName>
        <fullName evidence="2">Uncharacterized protein</fullName>
    </submittedName>
</protein>
<feature type="transmembrane region" description="Helical" evidence="1">
    <location>
        <begin position="6"/>
        <end position="25"/>
    </location>
</feature>
<dbReference type="Proteomes" id="UP001457282">
    <property type="component" value="Unassembled WGS sequence"/>
</dbReference>
<keyword evidence="1" id="KW-0812">Transmembrane</keyword>
<keyword evidence="3" id="KW-1185">Reference proteome</keyword>
<evidence type="ECO:0000313" key="2">
    <source>
        <dbReference type="EMBL" id="KAK9934457.1"/>
    </source>
</evidence>
<comment type="caution">
    <text evidence="2">The sequence shown here is derived from an EMBL/GenBank/DDBJ whole genome shotgun (WGS) entry which is preliminary data.</text>
</comment>
<sequence length="259" mass="30070">MEISPEVVYVAFFLVLLTWVLLDILRRRRIHGTENQSYLRDRASRGCKGFALITLLVNALISVSYVGFGIYEYWGGRIISFKSIFSGMTWVLATIVTIYSKNRAFSEHKRWPSVLIFWWIFSFIFCSLSVSLYLITHCLKSKKLPDILPKANIVEFASFPLSMLLCCNAFSYVQKDSNLKQPLLEKESEIHTDTYTDAGIWSKVTFQWLNPLFKRGRNQKLELPHIPSVPPSEQQKMLHLYSKNHSGNRRLKTLHCQKP</sequence>
<organism evidence="2 3">
    <name type="scientific">Rubus argutus</name>
    <name type="common">Southern blackberry</name>
    <dbReference type="NCBI Taxonomy" id="59490"/>
    <lineage>
        <taxon>Eukaryota</taxon>
        <taxon>Viridiplantae</taxon>
        <taxon>Streptophyta</taxon>
        <taxon>Embryophyta</taxon>
        <taxon>Tracheophyta</taxon>
        <taxon>Spermatophyta</taxon>
        <taxon>Magnoliopsida</taxon>
        <taxon>eudicotyledons</taxon>
        <taxon>Gunneridae</taxon>
        <taxon>Pentapetalae</taxon>
        <taxon>rosids</taxon>
        <taxon>fabids</taxon>
        <taxon>Rosales</taxon>
        <taxon>Rosaceae</taxon>
        <taxon>Rosoideae</taxon>
        <taxon>Rosoideae incertae sedis</taxon>
        <taxon>Rubus</taxon>
    </lineage>
</organism>
<reference evidence="2 3" key="1">
    <citation type="journal article" date="2023" name="G3 (Bethesda)">
        <title>A chromosome-length genome assembly and annotation of blackberry (Rubus argutus, cv. 'Hillquist').</title>
        <authorList>
            <person name="Bruna T."/>
            <person name="Aryal R."/>
            <person name="Dudchenko O."/>
            <person name="Sargent D.J."/>
            <person name="Mead D."/>
            <person name="Buti M."/>
            <person name="Cavallini A."/>
            <person name="Hytonen T."/>
            <person name="Andres J."/>
            <person name="Pham M."/>
            <person name="Weisz D."/>
            <person name="Mascagni F."/>
            <person name="Usai G."/>
            <person name="Natali L."/>
            <person name="Bassil N."/>
            <person name="Fernandez G.E."/>
            <person name="Lomsadze A."/>
            <person name="Armour M."/>
            <person name="Olukolu B."/>
            <person name="Poorten T."/>
            <person name="Britton C."/>
            <person name="Davik J."/>
            <person name="Ashrafi H."/>
            <person name="Aiden E.L."/>
            <person name="Borodovsky M."/>
            <person name="Worthington M."/>
        </authorList>
    </citation>
    <scope>NUCLEOTIDE SEQUENCE [LARGE SCALE GENOMIC DNA]</scope>
    <source>
        <strain evidence="2">PI 553951</strain>
    </source>
</reference>
<accession>A0AAW1XFC6</accession>
<feature type="transmembrane region" description="Helical" evidence="1">
    <location>
        <begin position="46"/>
        <end position="66"/>
    </location>
</feature>
<name>A0AAW1XFC6_RUBAR</name>
<keyword evidence="1" id="KW-1133">Transmembrane helix</keyword>
<proteinExistence type="predicted"/>
<evidence type="ECO:0000256" key="1">
    <source>
        <dbReference type="SAM" id="Phobius"/>
    </source>
</evidence>
<gene>
    <name evidence="2" type="ORF">M0R45_021602</name>
</gene>